<reference evidence="2 3" key="1">
    <citation type="submission" date="2018-11" db="EMBL/GenBank/DDBJ databases">
        <authorList>
            <consortium name="Pathogen Informatics"/>
        </authorList>
    </citation>
    <scope>NUCLEOTIDE SEQUENCE [LARGE SCALE GENOMIC DNA]</scope>
    <source>
        <strain evidence="2 3">Zambia</strain>
    </source>
</reference>
<evidence type="ECO:0000256" key="1">
    <source>
        <dbReference type="SAM" id="MobiDB-lite"/>
    </source>
</evidence>
<protein>
    <submittedName>
        <fullName evidence="2">Uncharacterized protein</fullName>
    </submittedName>
</protein>
<evidence type="ECO:0000313" key="3">
    <source>
        <dbReference type="Proteomes" id="UP000277204"/>
    </source>
</evidence>
<feature type="region of interest" description="Disordered" evidence="1">
    <location>
        <begin position="1"/>
        <end position="20"/>
    </location>
</feature>
<gene>
    <name evidence="2" type="ORF">SMRZ_LOCUS25483</name>
</gene>
<dbReference type="Proteomes" id="UP000277204">
    <property type="component" value="Unassembled WGS sequence"/>
</dbReference>
<dbReference type="EMBL" id="UZAI01021385">
    <property type="protein sequence ID" value="VDP55349.1"/>
    <property type="molecule type" value="Genomic_DNA"/>
</dbReference>
<feature type="region of interest" description="Disordered" evidence="1">
    <location>
        <begin position="34"/>
        <end position="81"/>
    </location>
</feature>
<proteinExistence type="predicted"/>
<keyword evidence="3" id="KW-1185">Reference proteome</keyword>
<accession>A0A183NB08</accession>
<dbReference type="AlphaFoldDB" id="A0A183NB08"/>
<feature type="compositionally biased region" description="Basic and acidic residues" evidence="1">
    <location>
        <begin position="59"/>
        <end position="81"/>
    </location>
</feature>
<organism evidence="2 3">
    <name type="scientific">Schistosoma margrebowiei</name>
    <dbReference type="NCBI Taxonomy" id="48269"/>
    <lineage>
        <taxon>Eukaryota</taxon>
        <taxon>Metazoa</taxon>
        <taxon>Spiralia</taxon>
        <taxon>Lophotrochozoa</taxon>
        <taxon>Platyhelminthes</taxon>
        <taxon>Trematoda</taxon>
        <taxon>Digenea</taxon>
        <taxon>Strigeidida</taxon>
        <taxon>Schistosomatoidea</taxon>
        <taxon>Schistosomatidae</taxon>
        <taxon>Schistosoma</taxon>
    </lineage>
</organism>
<name>A0A183NB08_9TREM</name>
<sequence length="81" mass="9347">MGENKRDSIGGRNEDEAYGLNRTHIEESIELRHKAITHMESSISKEKRKTKEHNTTGNGERHEKNGQESDETRKEGLEHYA</sequence>
<feature type="compositionally biased region" description="Basic and acidic residues" evidence="1">
    <location>
        <begin position="1"/>
        <end position="15"/>
    </location>
</feature>
<evidence type="ECO:0000313" key="2">
    <source>
        <dbReference type="EMBL" id="VDP55349.1"/>
    </source>
</evidence>